<proteinExistence type="predicted"/>
<name>A0ABD3M5V8_9STRA</name>
<sequence>MTTTMNSGKITSASGYSSSFKPRKIVYQLPSNELPPSDSLASSHATTWLGLTPLEMIQKIASLTINSPAFCIETQGTQFQCGRLLIQSFLTDVPQQGMDVHAGQKRKRDGDDSIELDVDVDSLARVLESVDIRSSDYTFNRWTPTLPVGQSNLARLDMLVRELERLVVLSNIEWCLPSYNRVQRAFLSNIERAGGDPERRLIAVNNASCQMQALVDLVSSYPVSKSILPSPTKSADLSSKAIAGDMKARTAKFQNHMTVWIVNNWQNPFPDDDMFKYLANFMIDNQSVPLSSKDVTRLDGGESLFSITTEKIVNWLVNFRTRRWRPTIEQAFDLRRPASLLLEDSLRIFEGKDLRPLVEWNDAALFSFNPKYLTQLKTWKKNKGTHRIKKSEVTKLLCGRAGGKAIKQDGNIYLTSDENVLSAV</sequence>
<organism evidence="1 2">
    <name type="scientific">Discostella pseudostelligera</name>
    <dbReference type="NCBI Taxonomy" id="259834"/>
    <lineage>
        <taxon>Eukaryota</taxon>
        <taxon>Sar</taxon>
        <taxon>Stramenopiles</taxon>
        <taxon>Ochrophyta</taxon>
        <taxon>Bacillariophyta</taxon>
        <taxon>Coscinodiscophyceae</taxon>
        <taxon>Thalassiosirophycidae</taxon>
        <taxon>Stephanodiscales</taxon>
        <taxon>Stephanodiscaceae</taxon>
        <taxon>Discostella</taxon>
    </lineage>
</organism>
<protein>
    <submittedName>
        <fullName evidence="1">Uncharacterized protein</fullName>
    </submittedName>
</protein>
<dbReference type="Gene3D" id="1.10.10.60">
    <property type="entry name" value="Homeodomain-like"/>
    <property type="match status" value="1"/>
</dbReference>
<dbReference type="AlphaFoldDB" id="A0ABD3M5V8"/>
<evidence type="ECO:0000313" key="2">
    <source>
        <dbReference type="Proteomes" id="UP001530293"/>
    </source>
</evidence>
<accession>A0ABD3M5V8</accession>
<evidence type="ECO:0000313" key="1">
    <source>
        <dbReference type="EMBL" id="KAL3759440.1"/>
    </source>
</evidence>
<dbReference type="EMBL" id="JALLBG020000200">
    <property type="protein sequence ID" value="KAL3759440.1"/>
    <property type="molecule type" value="Genomic_DNA"/>
</dbReference>
<dbReference type="Proteomes" id="UP001530293">
    <property type="component" value="Unassembled WGS sequence"/>
</dbReference>
<comment type="caution">
    <text evidence="1">The sequence shown here is derived from an EMBL/GenBank/DDBJ whole genome shotgun (WGS) entry which is preliminary data.</text>
</comment>
<reference evidence="1 2" key="1">
    <citation type="submission" date="2024-10" db="EMBL/GenBank/DDBJ databases">
        <title>Updated reference genomes for cyclostephanoid diatoms.</title>
        <authorList>
            <person name="Roberts W.R."/>
            <person name="Alverson A.J."/>
        </authorList>
    </citation>
    <scope>NUCLEOTIDE SEQUENCE [LARGE SCALE GENOMIC DNA]</scope>
    <source>
        <strain evidence="1 2">AJA232-27</strain>
    </source>
</reference>
<gene>
    <name evidence="1" type="ORF">ACHAWU_000739</name>
</gene>
<keyword evidence="2" id="KW-1185">Reference proteome</keyword>